<protein>
    <submittedName>
        <fullName evidence="1">Uncharacterized protein</fullName>
    </submittedName>
</protein>
<dbReference type="AlphaFoldDB" id="A0A0F9JLU5"/>
<comment type="caution">
    <text evidence="1">The sequence shown here is derived from an EMBL/GenBank/DDBJ whole genome shotgun (WGS) entry which is preliminary data.</text>
</comment>
<proteinExistence type="predicted"/>
<reference evidence="1" key="1">
    <citation type="journal article" date="2015" name="Nature">
        <title>Complex archaea that bridge the gap between prokaryotes and eukaryotes.</title>
        <authorList>
            <person name="Spang A."/>
            <person name="Saw J.H."/>
            <person name="Jorgensen S.L."/>
            <person name="Zaremba-Niedzwiedzka K."/>
            <person name="Martijn J."/>
            <person name="Lind A.E."/>
            <person name="van Eijk R."/>
            <person name="Schleper C."/>
            <person name="Guy L."/>
            <person name="Ettema T.J."/>
        </authorList>
    </citation>
    <scope>NUCLEOTIDE SEQUENCE</scope>
</reference>
<evidence type="ECO:0000313" key="1">
    <source>
        <dbReference type="EMBL" id="KKM70633.1"/>
    </source>
</evidence>
<organism evidence="1">
    <name type="scientific">marine sediment metagenome</name>
    <dbReference type="NCBI Taxonomy" id="412755"/>
    <lineage>
        <taxon>unclassified sequences</taxon>
        <taxon>metagenomes</taxon>
        <taxon>ecological metagenomes</taxon>
    </lineage>
</organism>
<name>A0A0F9JLU5_9ZZZZ</name>
<dbReference type="EMBL" id="LAZR01009780">
    <property type="protein sequence ID" value="KKM70633.1"/>
    <property type="molecule type" value="Genomic_DNA"/>
</dbReference>
<accession>A0A0F9JLU5</accession>
<sequence>MYTFKHIPHPVHTQPDLVAHDGQECIVFDTYHEPDYNHEQPTHSVRFADGYRTDVANNELIGEPRPEITRHTGECDSEDTWQCLTCITMLCSCTAASDNPDYCEPCIRLGRSNVS</sequence>
<gene>
    <name evidence="1" type="ORF">LCGC14_1438810</name>
</gene>